<dbReference type="EMBL" id="CP016076">
    <property type="protein sequence ID" value="APU15323.1"/>
    <property type="molecule type" value="Genomic_DNA"/>
</dbReference>
<protein>
    <recommendedName>
        <fullName evidence="4">UvrD-like helicase C-terminal domain-containing protein</fullName>
    </recommendedName>
</protein>
<evidence type="ECO:0000313" key="3">
    <source>
        <dbReference type="Proteomes" id="UP000185511"/>
    </source>
</evidence>
<evidence type="ECO:0000313" key="2">
    <source>
        <dbReference type="EMBL" id="APU15323.1"/>
    </source>
</evidence>
<organism evidence="2 3">
    <name type="scientific">Actinoalloteichus fjordicus</name>
    <dbReference type="NCBI Taxonomy" id="1612552"/>
    <lineage>
        <taxon>Bacteria</taxon>
        <taxon>Bacillati</taxon>
        <taxon>Actinomycetota</taxon>
        <taxon>Actinomycetes</taxon>
        <taxon>Pseudonocardiales</taxon>
        <taxon>Pseudonocardiaceae</taxon>
        <taxon>Actinoalloteichus</taxon>
    </lineage>
</organism>
<dbReference type="KEGG" id="acad:UA74_16395"/>
<sequence length="232" mass="26271">MTEARRVGFPTCRLDRERRWRPILTVSAGLLRIGCRSHARLLDIEGRFEKAGVGHHTESLRTRSGPCLPPVDDLTAWRDPIDPSAARLAYVAVTRARHRLDLGGLFWVHRHPDGNPDRQLSPHPPPLRLIFPLVVRRDEDTATRWAEREATSTSSLARMMLTFACTGRGGPNERILEAVLRRGLRLSETITPKVPDPEILPKPVASRRSDHNGRNKKIDIRMQEAPLTWSFG</sequence>
<reference evidence="3" key="1">
    <citation type="submission" date="2016-06" db="EMBL/GenBank/DDBJ databases">
        <title>Complete genome sequence of Actinoalloteichus fjordicus DSM 46855 (=ADI127-17), type strain of the new species Actinoalloteichus fjordicus.</title>
        <authorList>
            <person name="Ruckert C."/>
            <person name="Nouioui I."/>
            <person name="Willmese J."/>
            <person name="van Wezel G."/>
            <person name="Klenk H.-P."/>
            <person name="Kalinowski J."/>
            <person name="Zotchev S.B."/>
        </authorList>
    </citation>
    <scope>NUCLEOTIDE SEQUENCE [LARGE SCALE GENOMIC DNA]</scope>
    <source>
        <strain evidence="3">ADI127-7</strain>
    </source>
</reference>
<name>A0AAC9PSN6_9PSEU</name>
<keyword evidence="3" id="KW-1185">Reference proteome</keyword>
<proteinExistence type="predicted"/>
<dbReference type="Proteomes" id="UP000185511">
    <property type="component" value="Chromosome"/>
</dbReference>
<feature type="region of interest" description="Disordered" evidence="1">
    <location>
        <begin position="194"/>
        <end position="214"/>
    </location>
</feature>
<dbReference type="AlphaFoldDB" id="A0AAC9PSN6"/>
<evidence type="ECO:0008006" key="4">
    <source>
        <dbReference type="Google" id="ProtNLM"/>
    </source>
</evidence>
<evidence type="ECO:0000256" key="1">
    <source>
        <dbReference type="SAM" id="MobiDB-lite"/>
    </source>
</evidence>
<accession>A0AAC9PSN6</accession>
<gene>
    <name evidence="2" type="ORF">UA74_16395</name>
</gene>